<dbReference type="Pfam" id="PF05016">
    <property type="entry name" value="ParE_toxin"/>
    <property type="match status" value="1"/>
</dbReference>
<name>A0ABM5T272_9BURK</name>
<dbReference type="PANTHER" id="PTHR33755">
    <property type="entry name" value="TOXIN PARE1-RELATED"/>
    <property type="match status" value="1"/>
</dbReference>
<protein>
    <submittedName>
        <fullName evidence="3">Plasmid stabilization protein</fullName>
    </submittedName>
</protein>
<dbReference type="InterPro" id="IPR035093">
    <property type="entry name" value="RelE/ParE_toxin_dom_sf"/>
</dbReference>
<evidence type="ECO:0000256" key="1">
    <source>
        <dbReference type="ARBA" id="ARBA00006226"/>
    </source>
</evidence>
<evidence type="ECO:0000313" key="4">
    <source>
        <dbReference type="Proteomes" id="UP000035085"/>
    </source>
</evidence>
<keyword evidence="4" id="KW-1185">Reference proteome</keyword>
<evidence type="ECO:0000256" key="2">
    <source>
        <dbReference type="ARBA" id="ARBA00022649"/>
    </source>
</evidence>
<keyword evidence="2" id="KW-1277">Toxin-antitoxin system</keyword>
<evidence type="ECO:0000313" key="3">
    <source>
        <dbReference type="EMBL" id="AJP58902.1"/>
    </source>
</evidence>
<dbReference type="RefSeq" id="WP_044457208.1">
    <property type="nucleotide sequence ID" value="NZ_CP010897.2"/>
</dbReference>
<reference evidence="4" key="1">
    <citation type="submission" date="2015-02" db="EMBL/GenBank/DDBJ databases">
        <title>Complete Genome Sequencing of Pandoraea vervacti NS15 sp. nov.</title>
        <authorList>
            <person name="Chan K.-G."/>
        </authorList>
    </citation>
    <scope>NUCLEOTIDE SEQUENCE [LARGE SCALE GENOMIC DNA]</scope>
    <source>
        <strain evidence="4">NS15</strain>
    </source>
</reference>
<dbReference type="InterPro" id="IPR051803">
    <property type="entry name" value="TA_system_RelE-like_toxin"/>
</dbReference>
<comment type="similarity">
    <text evidence="1">Belongs to the RelE toxin family.</text>
</comment>
<accession>A0ABM5T272</accession>
<dbReference type="PANTHER" id="PTHR33755:SF6">
    <property type="entry name" value="PLASMID STABILIZATION SYSTEM PROTEIN"/>
    <property type="match status" value="1"/>
</dbReference>
<dbReference type="InterPro" id="IPR007712">
    <property type="entry name" value="RelE/ParE_toxin"/>
</dbReference>
<dbReference type="EMBL" id="CP010897">
    <property type="protein sequence ID" value="AJP58902.1"/>
    <property type="molecule type" value="Genomic_DNA"/>
</dbReference>
<organism evidence="3 4">
    <name type="scientific">Pandoraea vervacti</name>
    <dbReference type="NCBI Taxonomy" id="656178"/>
    <lineage>
        <taxon>Bacteria</taxon>
        <taxon>Pseudomonadati</taxon>
        <taxon>Pseudomonadota</taxon>
        <taxon>Betaproteobacteria</taxon>
        <taxon>Burkholderiales</taxon>
        <taxon>Burkholderiaceae</taxon>
        <taxon>Pandoraea</taxon>
    </lineage>
</organism>
<proteinExistence type="inferred from homology"/>
<gene>
    <name evidence="3" type="ORF">UC34_22045</name>
</gene>
<sequence>MVEFDVLLTDGAEGDLEAIYDYISEFDGLQNAEYVLDQLMEAVTGLARWPERGNFPRELISLGIKEYRQVSFKPYRIIYRVTGKQVIVYLIADGRRDMQTVLENRLLTR</sequence>
<dbReference type="SUPFAM" id="SSF143011">
    <property type="entry name" value="RelE-like"/>
    <property type="match status" value="1"/>
</dbReference>
<dbReference type="Proteomes" id="UP000035085">
    <property type="component" value="Chromosome"/>
</dbReference>
<dbReference type="Gene3D" id="3.30.2310.20">
    <property type="entry name" value="RelE-like"/>
    <property type="match status" value="1"/>
</dbReference>